<dbReference type="Proteomes" id="UP000184315">
    <property type="component" value="Unassembled WGS sequence"/>
</dbReference>
<feature type="transmembrane region" description="Helical" evidence="2">
    <location>
        <begin position="129"/>
        <end position="147"/>
    </location>
</feature>
<keyword evidence="2" id="KW-1133">Transmembrane helix</keyword>
<keyword evidence="2" id="KW-0472">Membrane</keyword>
<evidence type="ECO:0000256" key="1">
    <source>
        <dbReference type="SAM" id="Coils"/>
    </source>
</evidence>
<feature type="transmembrane region" description="Helical" evidence="2">
    <location>
        <begin position="97"/>
        <end position="117"/>
    </location>
</feature>
<name>A0A1J1LE24_9CYAN</name>
<gene>
    <name evidence="3" type="ORF">PL9214290012</name>
</gene>
<proteinExistence type="predicted"/>
<reference evidence="4" key="1">
    <citation type="submission" date="2015-10" db="EMBL/GenBank/DDBJ databases">
        <authorList>
            <person name="Regsiter A."/>
            <person name="william w."/>
        </authorList>
    </citation>
    <scope>NUCLEOTIDE SEQUENCE [LARGE SCALE GENOMIC DNA]</scope>
</reference>
<evidence type="ECO:0000256" key="2">
    <source>
        <dbReference type="SAM" id="Phobius"/>
    </source>
</evidence>
<protein>
    <submittedName>
        <fullName evidence="3">Uncharacterized protein</fullName>
    </submittedName>
</protein>
<evidence type="ECO:0000313" key="3">
    <source>
        <dbReference type="EMBL" id="CUR30422.1"/>
    </source>
</evidence>
<evidence type="ECO:0000313" key="4">
    <source>
        <dbReference type="Proteomes" id="UP000184315"/>
    </source>
</evidence>
<keyword evidence="1" id="KW-0175">Coiled coil</keyword>
<keyword evidence="4" id="KW-1185">Reference proteome</keyword>
<sequence length="1033" mass="116140">MVKTLELIHLTTGLIAQFSTNNTNVDTVEEAALVFSGPQFFTALISGVVLAFGIQLLLTNLGVAAGISNLGNSSSSDSDDHKSSSLGGTLKKVGKTLGIATVITVTLALFVASLLAVKLSLLTSPTLGAIVGLVIWATYFSLLVWMSSSTVGSMIGSAFQTTSSGIQSLFGMASAAFTGAAASKQVVATAEAAASAVRRELTAGIDPITMREQVEEYLEKLRPPQLNLPEIRREFETILNDPNLKEMGGQASLPNFNRQTFIDLAKSRTDLSRRDVERIADQLESVWRQTVGKMPQRQDMMGEFVNYLKTATSQQLLGTDLNKKIDDLIAQQKQNNPNQPATIMSQGLTMSLNSLIGLVLGRSDLSDFDVEKILNQLNRLKGQVGEQTQKIAHQLTAKESYSPIKADVENYLLNTYFWDMKPEQVEQDFRDVIYDPNADPELTAEQLHQLKRADFVNLLRQRGVFTQARIQELANLLETIRVEVLRVTEEAIEQEMQLTVLGDVEHYIITTPANELTSEKILLNLKPLLEDNHVSFEQLSQRLAPLTQRWFELVLPKRGDLSSDDVLIVAANLDRAKASVLEESEHRQAQIKANVTQQWLQVKSYLRDTGKAELNPDGIETNLRTLFEHPKVGMAAIRERVSQFDRDTLVQLLTTRNDLSEADVERILDQIESTWLQVRYTPERLIGKAQKQYDQAMNTIADYLRNTGKEELNPEGIQRDLNLLLEDPKLGLRAIRRRLSKVDRDTLVQLLNQRNDLSEEQINQTIDSTLSTLQGIAKTPQRLARRTQHKVQDFQSALANYLRSTDREELNPAGIQRDLKLLLHDPRVGVESLRERLSHFDRETLVALLVQREDMTEAEANRIADQIFQVREQLLEQIRSIQQRIQSVIDGILDRIRNYLNSLERPELNYEGIRDDIRTLFDDPQAGFEALRSRLSQFDRNTLVAILSSREDISEADANRIIDQIERSRNRVLQRAERLQMDAQMRVEQVKREAQHQLEETRKAAAAAAWWLFFTASLSAIAAAGAGALAVIR</sequence>
<keyword evidence="2" id="KW-0812">Transmembrane</keyword>
<feature type="transmembrane region" description="Helical" evidence="2">
    <location>
        <begin position="40"/>
        <end position="67"/>
    </location>
</feature>
<organism evidence="3 4">
    <name type="scientific">Planktothrix tepida PCC 9214</name>
    <dbReference type="NCBI Taxonomy" id="671072"/>
    <lineage>
        <taxon>Bacteria</taxon>
        <taxon>Bacillati</taxon>
        <taxon>Cyanobacteriota</taxon>
        <taxon>Cyanophyceae</taxon>
        <taxon>Oscillatoriophycideae</taxon>
        <taxon>Oscillatoriales</taxon>
        <taxon>Microcoleaceae</taxon>
        <taxon>Planktothrix</taxon>
    </lineage>
</organism>
<dbReference type="STRING" id="671072.PL9214290012"/>
<feature type="coiled-coil region" evidence="1">
    <location>
        <begin position="962"/>
        <end position="1004"/>
    </location>
</feature>
<dbReference type="AlphaFoldDB" id="A0A1J1LE24"/>
<dbReference type="RefSeq" id="WP_072717427.1">
    <property type="nucleotide sequence ID" value="NZ_LN889782.1"/>
</dbReference>
<feature type="transmembrane region" description="Helical" evidence="2">
    <location>
        <begin position="1008"/>
        <end position="1032"/>
    </location>
</feature>
<dbReference type="OrthoDB" id="415154at2"/>
<dbReference type="EMBL" id="CZDF01000132">
    <property type="protein sequence ID" value="CUR30422.1"/>
    <property type="molecule type" value="Genomic_DNA"/>
</dbReference>
<accession>A0A1J1LE24</accession>